<organism evidence="1 2">
    <name type="scientific">Mycolicibacter kumamotonensis</name>
    <dbReference type="NCBI Taxonomy" id="354243"/>
    <lineage>
        <taxon>Bacteria</taxon>
        <taxon>Bacillati</taxon>
        <taxon>Actinomycetota</taxon>
        <taxon>Actinomycetes</taxon>
        <taxon>Mycobacteriales</taxon>
        <taxon>Mycobacteriaceae</taxon>
        <taxon>Mycolicibacter</taxon>
    </lineage>
</organism>
<dbReference type="AlphaFoldDB" id="A0A1B8SDY9"/>
<comment type="caution">
    <text evidence="1">The sequence shown here is derived from an EMBL/GenBank/DDBJ whole genome shotgun (WGS) entry which is preliminary data.</text>
</comment>
<name>A0A1B8SDY9_9MYCO</name>
<evidence type="ECO:0000313" key="2">
    <source>
        <dbReference type="Proteomes" id="UP000092668"/>
    </source>
</evidence>
<protein>
    <recommendedName>
        <fullName evidence="3">TIGR02677 family protein</fullName>
    </recommendedName>
</protein>
<dbReference type="Pfam" id="PF09660">
    <property type="entry name" value="DUF2397"/>
    <property type="match status" value="1"/>
</dbReference>
<dbReference type="InterPro" id="IPR013493">
    <property type="entry name" value="CHP02677"/>
</dbReference>
<sequence length="527" mass="58479">MSEAAPILNAVADTNGVEDDELPDGGPADHWASYLPGPDLVPAYLVVKYAAQYRAVVDVLLEAQDTSLTGLSHDDVRTRVAAYLAERIPADAVEEMVAQDRFNLEARLERLVQWGVLTRWQEPARTGEDFLRKRDRYQLTPKAARLHTFWTEELHAEEASAADLTLAPRAIHDRLAMFGDAIKDRRYRDAATEYQVVISLHHGMATAARTWQRSLAHALSGGPDPDKQEVLWRTLRSYIGMWGEQVDVHSPRIAALMTQCRSTLTESVWRACCRAALEDADDEQIAVQAERWQRTWAALTAWFGGSEGQARRLRRQLRDLVTPWARNMHILMDTGGTVTRRTELLRLARAIERAPDDETACRLWDTATGMFAARHLLLASDGADDHTRAWADAPAAPVTARFREHGVRAAVGRRAQVPDFGAGRAAARRARAAAVAARAEAEATLRQRSGTRFDGWDQLSQAELDLLLEFLAIARAADGATRTGVTGDGRWRVTLTAPADGPSTVSLPSPRGQLAALNWRFDLEPLR</sequence>
<evidence type="ECO:0000313" key="1">
    <source>
        <dbReference type="EMBL" id="OBY30922.1"/>
    </source>
</evidence>
<keyword evidence="2" id="KW-1185">Reference proteome</keyword>
<accession>A0A1B8SDY9</accession>
<evidence type="ECO:0008006" key="3">
    <source>
        <dbReference type="Google" id="ProtNLM"/>
    </source>
</evidence>
<gene>
    <name evidence="1" type="ORF">ACT18_15090</name>
</gene>
<proteinExistence type="predicted"/>
<reference evidence="1 2" key="1">
    <citation type="submission" date="2015-06" db="EMBL/GenBank/DDBJ databases">
        <title>Genome sequence of Mycobacterium kumamotonense strain Roo.</title>
        <authorList>
            <person name="Greninger A.L."/>
            <person name="Cunningham G."/>
            <person name="Miller S."/>
        </authorList>
    </citation>
    <scope>NUCLEOTIDE SEQUENCE [LARGE SCALE GENOMIC DNA]</scope>
    <source>
        <strain evidence="1 2">Roo</strain>
    </source>
</reference>
<dbReference type="PATRIC" id="fig|354243.3.peg.3120"/>
<dbReference type="EMBL" id="LFOE01000023">
    <property type="protein sequence ID" value="OBY30922.1"/>
    <property type="molecule type" value="Genomic_DNA"/>
</dbReference>
<dbReference type="Proteomes" id="UP000092668">
    <property type="component" value="Unassembled WGS sequence"/>
</dbReference>